<organism evidence="1 2">
    <name type="scientific">Parapedobacter indicus</name>
    <dbReference type="NCBI Taxonomy" id="1477437"/>
    <lineage>
        <taxon>Bacteria</taxon>
        <taxon>Pseudomonadati</taxon>
        <taxon>Bacteroidota</taxon>
        <taxon>Sphingobacteriia</taxon>
        <taxon>Sphingobacteriales</taxon>
        <taxon>Sphingobacteriaceae</taxon>
        <taxon>Parapedobacter</taxon>
    </lineage>
</organism>
<reference evidence="1 2" key="1">
    <citation type="submission" date="2016-10" db="EMBL/GenBank/DDBJ databases">
        <authorList>
            <person name="de Groot N.N."/>
        </authorList>
    </citation>
    <scope>NUCLEOTIDE SEQUENCE [LARGE SCALE GENOMIC DNA]</scope>
    <source>
        <strain evidence="1 2">RK1</strain>
    </source>
</reference>
<dbReference type="GO" id="GO:0005975">
    <property type="term" value="P:carbohydrate metabolic process"/>
    <property type="evidence" value="ECO:0007669"/>
    <property type="project" value="InterPro"/>
</dbReference>
<name>A0A1I3IFB8_9SPHI</name>
<accession>A0A1I3IFB8</accession>
<sequence>MNISDNRFLVCILVLFVVSAMPNLQRLYAQSHPLELFALAGERNIMAEENFGIINGKITTRVHYRDIGTVSGLFAPPFASSDFLLETRLFGEKVPTSNYRWYPFEVQREGEINGIAVKTSTVLAHEKRAGLMILTFRNQTGADTLVPIQFHIQGGLNYVNRWEFMRPNATDKTTTASNGSRLIKSNPEGSIVIGSDIPGLEWFDLGSRWDTKVSVPAGKEVTYHLAVEMGAPGITGQAVDAILQDPTGAVRQAREAHEQQVEDMLDKLPRFSASDNRLEDYYYRSLVTLITNKWQVPEFVLQPYYGSGAVIGGCVGNYLWEFGLPAQIFPLYDPKASASHIKQFLKVDMTKHFLFEPMTGTGGGVWYQVNQDKIVELIYYYVLHTGEVDFLNEMVEGKSVYDHMLQNALFGDNLNKKVTLVDYGEAGENHLELRRGYPYRGVMPDVNALRYLTYIRAYELTKLAGKPMDKLLTRAETLKDLLKRELWSEKDHWFFFQTDGKKDIRWTNFMYTLIGTGVFDEEVEQGLLSHLNEREFLGDYGIHSISKLDPAYDQVDIDHGGGGSYMAFPPLICQRLYNAGFAREADDLLQRHLWWGERLPYWGDSKVANFMWYRDDTPLQSDFDSITGAQTFIFGLFGVKVGFDGSVTVNPTIPSFSPAIRLEGLKIRGKNITIDANTETYYVTANGVRYDATIGTPIILR</sequence>
<protein>
    <recommendedName>
        <fullName evidence="3">Alpha-L-rhamnosidase six-hairpin glycosidase domain-containing protein</fullName>
    </recommendedName>
</protein>
<keyword evidence="2" id="KW-1185">Reference proteome</keyword>
<gene>
    <name evidence="1" type="ORF">SAMN05444682_10468</name>
</gene>
<dbReference type="InterPro" id="IPR012341">
    <property type="entry name" value="6hp_glycosidase-like_sf"/>
</dbReference>
<proteinExistence type="predicted"/>
<dbReference type="STRING" id="1477437.SAMN05444682_10468"/>
<dbReference type="Proteomes" id="UP000198670">
    <property type="component" value="Unassembled WGS sequence"/>
</dbReference>
<dbReference type="InterPro" id="IPR008928">
    <property type="entry name" value="6-hairpin_glycosidase_sf"/>
</dbReference>
<dbReference type="Gene3D" id="1.50.10.10">
    <property type="match status" value="1"/>
</dbReference>
<dbReference type="SUPFAM" id="SSF48208">
    <property type="entry name" value="Six-hairpin glycosidases"/>
    <property type="match status" value="1"/>
</dbReference>
<dbReference type="OrthoDB" id="3796688at2"/>
<dbReference type="EMBL" id="FOQO01000004">
    <property type="protein sequence ID" value="SFI46626.1"/>
    <property type="molecule type" value="Genomic_DNA"/>
</dbReference>
<dbReference type="AlphaFoldDB" id="A0A1I3IFB8"/>
<dbReference type="RefSeq" id="WP_090626343.1">
    <property type="nucleotide sequence ID" value="NZ_FOQO01000004.1"/>
</dbReference>
<evidence type="ECO:0008006" key="3">
    <source>
        <dbReference type="Google" id="ProtNLM"/>
    </source>
</evidence>
<evidence type="ECO:0000313" key="2">
    <source>
        <dbReference type="Proteomes" id="UP000198670"/>
    </source>
</evidence>
<evidence type="ECO:0000313" key="1">
    <source>
        <dbReference type="EMBL" id="SFI46626.1"/>
    </source>
</evidence>